<dbReference type="SUPFAM" id="SSF52374">
    <property type="entry name" value="Nucleotidylyl transferase"/>
    <property type="match status" value="1"/>
</dbReference>
<evidence type="ECO:0000256" key="4">
    <source>
        <dbReference type="ARBA" id="ARBA00015647"/>
    </source>
</evidence>
<dbReference type="OrthoDB" id="2020436at2759"/>
<evidence type="ECO:0000256" key="8">
    <source>
        <dbReference type="ARBA" id="ARBA00022840"/>
    </source>
</evidence>
<protein>
    <recommendedName>
        <fullName evidence="4">Pantoate--beta-alanine ligase</fullName>
        <ecNumber evidence="3">6.3.2.1</ecNumber>
    </recommendedName>
    <alternativeName>
        <fullName evidence="10">Pantoate-activating enzyme</fullName>
    </alternativeName>
    <alternativeName>
        <fullName evidence="9">Pantothenate synthetase</fullName>
    </alternativeName>
</protein>
<evidence type="ECO:0000256" key="11">
    <source>
        <dbReference type="ARBA" id="ARBA00048258"/>
    </source>
</evidence>
<dbReference type="Pfam" id="PF02569">
    <property type="entry name" value="Pantoate_ligase"/>
    <property type="match status" value="1"/>
</dbReference>
<dbReference type="Gene3D" id="3.40.50.620">
    <property type="entry name" value="HUPs"/>
    <property type="match status" value="1"/>
</dbReference>
<dbReference type="InterPro" id="IPR003721">
    <property type="entry name" value="Pantoate_ligase"/>
</dbReference>
<keyword evidence="6" id="KW-0566">Pantothenate biosynthesis</keyword>
<dbReference type="GeneID" id="8863185"/>
<proteinExistence type="inferred from homology"/>
<dbReference type="Proteomes" id="UP000006671">
    <property type="component" value="Unassembled WGS sequence"/>
</dbReference>
<dbReference type="InParanoid" id="D2W045"/>
<evidence type="ECO:0000256" key="1">
    <source>
        <dbReference type="ARBA" id="ARBA00004990"/>
    </source>
</evidence>
<evidence type="ECO:0000256" key="5">
    <source>
        <dbReference type="ARBA" id="ARBA00022598"/>
    </source>
</evidence>
<evidence type="ECO:0000256" key="6">
    <source>
        <dbReference type="ARBA" id="ARBA00022655"/>
    </source>
</evidence>
<keyword evidence="5 12" id="KW-0436">Ligase</keyword>
<evidence type="ECO:0000313" key="12">
    <source>
        <dbReference type="EMBL" id="EFC37511.1"/>
    </source>
</evidence>
<evidence type="ECO:0000256" key="2">
    <source>
        <dbReference type="ARBA" id="ARBA00009256"/>
    </source>
</evidence>
<evidence type="ECO:0000256" key="10">
    <source>
        <dbReference type="ARBA" id="ARBA00032806"/>
    </source>
</evidence>
<dbReference type="PANTHER" id="PTHR21299">
    <property type="entry name" value="CYTIDYLATE KINASE/PANTOATE-BETA-ALANINE LIGASE"/>
    <property type="match status" value="1"/>
</dbReference>
<evidence type="ECO:0000256" key="3">
    <source>
        <dbReference type="ARBA" id="ARBA00012219"/>
    </source>
</evidence>
<dbReference type="eggNOG" id="KOG3042">
    <property type="taxonomic scope" value="Eukaryota"/>
</dbReference>
<dbReference type="PANTHER" id="PTHR21299:SF1">
    <property type="entry name" value="PANTOATE--BETA-ALANINE LIGASE"/>
    <property type="match status" value="1"/>
</dbReference>
<dbReference type="GO" id="GO:0005524">
    <property type="term" value="F:ATP binding"/>
    <property type="evidence" value="ECO:0007669"/>
    <property type="project" value="UniProtKB-KW"/>
</dbReference>
<reference evidence="12 13" key="1">
    <citation type="journal article" date="2010" name="Cell">
        <title>The genome of Naegleria gruberi illuminates early eukaryotic versatility.</title>
        <authorList>
            <person name="Fritz-Laylin L.K."/>
            <person name="Prochnik S.E."/>
            <person name="Ginger M.L."/>
            <person name="Dacks J.B."/>
            <person name="Carpenter M.L."/>
            <person name="Field M.C."/>
            <person name="Kuo A."/>
            <person name="Paredez A."/>
            <person name="Chapman J."/>
            <person name="Pham J."/>
            <person name="Shu S."/>
            <person name="Neupane R."/>
            <person name="Cipriano M."/>
            <person name="Mancuso J."/>
            <person name="Tu H."/>
            <person name="Salamov A."/>
            <person name="Lindquist E."/>
            <person name="Shapiro H."/>
            <person name="Lucas S."/>
            <person name="Grigoriev I.V."/>
            <person name="Cande W.Z."/>
            <person name="Fulton C."/>
            <person name="Rokhsar D.S."/>
            <person name="Dawson S.C."/>
        </authorList>
    </citation>
    <scope>NUCLEOTIDE SEQUENCE [LARGE SCALE GENOMIC DNA]</scope>
    <source>
        <strain evidence="12 13">NEG-M</strain>
    </source>
</reference>
<dbReference type="UniPathway" id="UPA00028">
    <property type="reaction ID" value="UER00005"/>
</dbReference>
<dbReference type="AlphaFoldDB" id="D2W045"/>
<dbReference type="STRING" id="5762.D2W045"/>
<dbReference type="EMBL" id="GG738917">
    <property type="protein sequence ID" value="EFC37511.1"/>
    <property type="molecule type" value="Genomic_DNA"/>
</dbReference>
<dbReference type="Gene3D" id="3.30.1300.10">
    <property type="entry name" value="Pantoate-beta-alanine ligase, C-terminal domain"/>
    <property type="match status" value="1"/>
</dbReference>
<name>D2W045_NAEGR</name>
<dbReference type="GO" id="GO:0004592">
    <property type="term" value="F:pantoate-beta-alanine ligase activity"/>
    <property type="evidence" value="ECO:0007669"/>
    <property type="project" value="UniProtKB-EC"/>
</dbReference>
<keyword evidence="8" id="KW-0067">ATP-binding</keyword>
<evidence type="ECO:0000313" key="13">
    <source>
        <dbReference type="Proteomes" id="UP000006671"/>
    </source>
</evidence>
<evidence type="ECO:0000256" key="9">
    <source>
        <dbReference type="ARBA" id="ARBA00029902"/>
    </source>
</evidence>
<comment type="catalytic activity">
    <reaction evidence="11">
        <text>(R)-pantoate + beta-alanine + ATP = (R)-pantothenate + AMP + diphosphate + H(+)</text>
        <dbReference type="Rhea" id="RHEA:10912"/>
        <dbReference type="ChEBI" id="CHEBI:15378"/>
        <dbReference type="ChEBI" id="CHEBI:15980"/>
        <dbReference type="ChEBI" id="CHEBI:29032"/>
        <dbReference type="ChEBI" id="CHEBI:30616"/>
        <dbReference type="ChEBI" id="CHEBI:33019"/>
        <dbReference type="ChEBI" id="CHEBI:57966"/>
        <dbReference type="ChEBI" id="CHEBI:456215"/>
        <dbReference type="EC" id="6.3.2.1"/>
    </reaction>
</comment>
<comment type="pathway">
    <text evidence="1">Cofactor biosynthesis; (R)-pantothenate biosynthesis; (R)-pantothenate from (R)-pantoate and beta-alanine: step 1/1.</text>
</comment>
<dbReference type="RefSeq" id="XP_002670255.1">
    <property type="nucleotide sequence ID" value="XM_002670209.1"/>
</dbReference>
<keyword evidence="7" id="KW-0547">Nucleotide-binding</keyword>
<organism evidence="13">
    <name type="scientific">Naegleria gruberi</name>
    <name type="common">Amoeba</name>
    <dbReference type="NCBI Taxonomy" id="5762"/>
    <lineage>
        <taxon>Eukaryota</taxon>
        <taxon>Discoba</taxon>
        <taxon>Heterolobosea</taxon>
        <taxon>Tetramitia</taxon>
        <taxon>Eutetramitia</taxon>
        <taxon>Vahlkampfiidae</taxon>
        <taxon>Naegleria</taxon>
    </lineage>
</organism>
<dbReference type="FunCoup" id="D2W045">
    <property type="interactions" value="248"/>
</dbReference>
<gene>
    <name evidence="12" type="ORF">NAEGRDRAFT_81894</name>
</gene>
<dbReference type="InterPro" id="IPR042176">
    <property type="entry name" value="Pantoate_ligase_C"/>
</dbReference>
<dbReference type="EC" id="6.3.2.1" evidence="3"/>
<sequence length="355" mass="40319">MQVAKSLHEFQTLRKLLGNNGKVVSFVPTMGNLHSGHLQLMKIAKQNSDVVVSSVFVNPAQFAANEDFDKYPRTLQSDLEKMKEIGVDLVLAPGGTSELYPHGYMTRVFMSKISTDTAQSHPLRNSSGSVGEELNHNWLEDQPEAICRSGFFDGVSTILVKLFNIVRPQVIVFGQKDAVQCMVVKRLVKDLNYIDIEKVIIGETERELDGLAMSSRNQYLSPIDRKYIAPILNRILFDAQSSFKNIENVNAESLRKWLQDSYNQLEFSFEEKLKNHYSNGYNKEDYKIDYLSVCNWNNGHVYGTISTNNIYTEPFYSIEKENLQDLTQLCLSTTVRVGGTRLLDNLIINVRENGI</sequence>
<dbReference type="KEGG" id="ngr:NAEGRDRAFT_81894"/>
<accession>D2W045</accession>
<dbReference type="InterPro" id="IPR014729">
    <property type="entry name" value="Rossmann-like_a/b/a_fold"/>
</dbReference>
<comment type="similarity">
    <text evidence="2">Belongs to the pantothenate synthetase family.</text>
</comment>
<dbReference type="GO" id="GO:0015940">
    <property type="term" value="P:pantothenate biosynthetic process"/>
    <property type="evidence" value="ECO:0007669"/>
    <property type="project" value="UniProtKB-UniPathway"/>
</dbReference>
<evidence type="ECO:0000256" key="7">
    <source>
        <dbReference type="ARBA" id="ARBA00022741"/>
    </source>
</evidence>
<dbReference type="VEuPathDB" id="AmoebaDB:NAEGRDRAFT_81894"/>
<dbReference type="HAMAP" id="MF_00158">
    <property type="entry name" value="PanC"/>
    <property type="match status" value="1"/>
</dbReference>
<keyword evidence="13" id="KW-1185">Reference proteome</keyword>
<dbReference type="NCBIfam" id="TIGR00018">
    <property type="entry name" value="panC"/>
    <property type="match status" value="1"/>
</dbReference>
<dbReference type="OMA" id="HVYGTIS"/>